<dbReference type="InParanoid" id="A0A1C5AB80"/>
<dbReference type="Proteomes" id="UP000198253">
    <property type="component" value="Chromosome I"/>
</dbReference>
<name>A0A1C5AB80_MICEC</name>
<proteinExistence type="predicted"/>
<reference evidence="2" key="1">
    <citation type="submission" date="2016-06" db="EMBL/GenBank/DDBJ databases">
        <authorList>
            <person name="Varghese N."/>
            <person name="Submissions Spin"/>
        </authorList>
    </citation>
    <scope>NUCLEOTIDE SEQUENCE [LARGE SCALE GENOMIC DNA]</scope>
    <source>
        <strain evidence="2">DSM 43816</strain>
    </source>
</reference>
<accession>A0A1C5AB80</accession>
<evidence type="ECO:0000313" key="1">
    <source>
        <dbReference type="EMBL" id="SCF42419.1"/>
    </source>
</evidence>
<organism evidence="1 2">
    <name type="scientific">Micromonospora echinospora</name>
    <name type="common">Micromonospora purpurea</name>
    <dbReference type="NCBI Taxonomy" id="1877"/>
    <lineage>
        <taxon>Bacteria</taxon>
        <taxon>Bacillati</taxon>
        <taxon>Actinomycetota</taxon>
        <taxon>Actinomycetes</taxon>
        <taxon>Micromonosporales</taxon>
        <taxon>Micromonosporaceae</taxon>
        <taxon>Micromonospora</taxon>
    </lineage>
</organism>
<protein>
    <submittedName>
        <fullName evidence="1">Uncharacterized protein</fullName>
    </submittedName>
</protein>
<evidence type="ECO:0000313" key="2">
    <source>
        <dbReference type="Proteomes" id="UP000198253"/>
    </source>
</evidence>
<gene>
    <name evidence="1" type="ORF">GA0070618_6657</name>
</gene>
<sequence>MDGCEVYVMADETVVKTEHLRILFDALCHSLDFGSGFLDTEEVNALRAIAGYLGVNPMVATPSEFVTQYTHDFEASDAPTRPGKCWASGPRYGQPETPEEFAARVAEVTARCRYCTRPADAAPHPQKETA</sequence>
<dbReference type="AlphaFoldDB" id="A0A1C5AB80"/>
<keyword evidence="2" id="KW-1185">Reference proteome</keyword>
<dbReference type="EMBL" id="LT607413">
    <property type="protein sequence ID" value="SCF42419.1"/>
    <property type="molecule type" value="Genomic_DNA"/>
</dbReference>